<dbReference type="Proteomes" id="UP000593564">
    <property type="component" value="Unassembled WGS sequence"/>
</dbReference>
<evidence type="ECO:0000313" key="1">
    <source>
        <dbReference type="EMBL" id="KAF5949255.1"/>
    </source>
</evidence>
<organism evidence="1 2">
    <name type="scientific">Camellia sinensis</name>
    <name type="common">Tea plant</name>
    <name type="synonym">Thea sinensis</name>
    <dbReference type="NCBI Taxonomy" id="4442"/>
    <lineage>
        <taxon>Eukaryota</taxon>
        <taxon>Viridiplantae</taxon>
        <taxon>Streptophyta</taxon>
        <taxon>Embryophyta</taxon>
        <taxon>Tracheophyta</taxon>
        <taxon>Spermatophyta</taxon>
        <taxon>Magnoliopsida</taxon>
        <taxon>eudicotyledons</taxon>
        <taxon>Gunneridae</taxon>
        <taxon>Pentapetalae</taxon>
        <taxon>asterids</taxon>
        <taxon>Ericales</taxon>
        <taxon>Theaceae</taxon>
        <taxon>Camellia</taxon>
    </lineage>
</organism>
<keyword evidence="2" id="KW-1185">Reference proteome</keyword>
<evidence type="ECO:0000313" key="2">
    <source>
        <dbReference type="Proteomes" id="UP000593564"/>
    </source>
</evidence>
<proteinExistence type="predicted"/>
<dbReference type="EMBL" id="JACBKZ010000005">
    <property type="protein sequence ID" value="KAF5949255.1"/>
    <property type="molecule type" value="Genomic_DNA"/>
</dbReference>
<accession>A0A7J7H9J9</accession>
<gene>
    <name evidence="1" type="ORF">HYC85_011248</name>
</gene>
<reference evidence="2" key="1">
    <citation type="journal article" date="2020" name="Nat. Commun.">
        <title>Genome assembly of wild tea tree DASZ reveals pedigree and selection history of tea varieties.</title>
        <authorList>
            <person name="Zhang W."/>
            <person name="Zhang Y."/>
            <person name="Qiu H."/>
            <person name="Guo Y."/>
            <person name="Wan H."/>
            <person name="Zhang X."/>
            <person name="Scossa F."/>
            <person name="Alseekh S."/>
            <person name="Zhang Q."/>
            <person name="Wang P."/>
            <person name="Xu L."/>
            <person name="Schmidt M.H."/>
            <person name="Jia X."/>
            <person name="Li D."/>
            <person name="Zhu A."/>
            <person name="Guo F."/>
            <person name="Chen W."/>
            <person name="Ni D."/>
            <person name="Usadel B."/>
            <person name="Fernie A.R."/>
            <person name="Wen W."/>
        </authorList>
    </citation>
    <scope>NUCLEOTIDE SEQUENCE [LARGE SCALE GENOMIC DNA]</scope>
    <source>
        <strain evidence="2">cv. G240</strain>
    </source>
</reference>
<name>A0A7J7H9J9_CAMSI</name>
<protein>
    <submittedName>
        <fullName evidence="1">Uncharacterized protein</fullName>
    </submittedName>
</protein>
<sequence length="67" mass="7575">MNRLHNMLQPPKHLLHHIKFATTMISAEVFGALRDGLKFCQTNSNQHIGIYIGSIPHNCHSSPHTTM</sequence>
<reference evidence="1 2" key="2">
    <citation type="submission" date="2020-07" db="EMBL/GenBank/DDBJ databases">
        <title>Genome assembly of wild tea tree DASZ reveals pedigree and selection history of tea varieties.</title>
        <authorList>
            <person name="Zhang W."/>
        </authorList>
    </citation>
    <scope>NUCLEOTIDE SEQUENCE [LARGE SCALE GENOMIC DNA]</scope>
    <source>
        <strain evidence="2">cv. G240</strain>
        <tissue evidence="1">Leaf</tissue>
    </source>
</reference>
<dbReference type="AlphaFoldDB" id="A0A7J7H9J9"/>
<comment type="caution">
    <text evidence="1">The sequence shown here is derived from an EMBL/GenBank/DDBJ whole genome shotgun (WGS) entry which is preliminary data.</text>
</comment>